<dbReference type="EMBL" id="CAJNOK010056785">
    <property type="protein sequence ID" value="CAF1624055.1"/>
    <property type="molecule type" value="Genomic_DNA"/>
</dbReference>
<dbReference type="AlphaFoldDB" id="A0A8S2WDD8"/>
<dbReference type="Proteomes" id="UP000682733">
    <property type="component" value="Unassembled WGS sequence"/>
</dbReference>
<reference evidence="2" key="1">
    <citation type="submission" date="2021-02" db="EMBL/GenBank/DDBJ databases">
        <authorList>
            <person name="Nowell W R."/>
        </authorList>
    </citation>
    <scope>NUCLEOTIDE SEQUENCE</scope>
</reference>
<name>A0A8S2WDD8_9BILA</name>
<dbReference type="Proteomes" id="UP000677228">
    <property type="component" value="Unassembled WGS sequence"/>
</dbReference>
<evidence type="ECO:0000313" key="1">
    <source>
        <dbReference type="EMBL" id="CAF1624055.1"/>
    </source>
</evidence>
<organism evidence="2 3">
    <name type="scientific">Didymodactylos carnosus</name>
    <dbReference type="NCBI Taxonomy" id="1234261"/>
    <lineage>
        <taxon>Eukaryota</taxon>
        <taxon>Metazoa</taxon>
        <taxon>Spiralia</taxon>
        <taxon>Gnathifera</taxon>
        <taxon>Rotifera</taxon>
        <taxon>Eurotatoria</taxon>
        <taxon>Bdelloidea</taxon>
        <taxon>Philodinida</taxon>
        <taxon>Philodinidae</taxon>
        <taxon>Didymodactylos</taxon>
    </lineage>
</organism>
<dbReference type="EMBL" id="CAJOBA010081837">
    <property type="protein sequence ID" value="CAF4445393.1"/>
    <property type="molecule type" value="Genomic_DNA"/>
</dbReference>
<evidence type="ECO:0000313" key="3">
    <source>
        <dbReference type="Proteomes" id="UP000682733"/>
    </source>
</evidence>
<gene>
    <name evidence="1" type="ORF">OVA965_LOCUS43361</name>
    <name evidence="2" type="ORF">TMI583_LOCUS45580</name>
</gene>
<evidence type="ECO:0000313" key="2">
    <source>
        <dbReference type="EMBL" id="CAF4445393.1"/>
    </source>
</evidence>
<protein>
    <submittedName>
        <fullName evidence="2">Uncharacterized protein</fullName>
    </submittedName>
</protein>
<comment type="caution">
    <text evidence="2">The sequence shown here is derived from an EMBL/GenBank/DDBJ whole genome shotgun (WGS) entry which is preliminary data.</text>
</comment>
<feature type="non-terminal residue" evidence="2">
    <location>
        <position position="1"/>
    </location>
</feature>
<sequence>YKEIDWVFTADCDGPVKAFGQNDIYNVGEGDHHDISFDYIGTTGLSTYLCIVIFIKASEGDYGILYHMNSFFMAAYEDTKDDIYRDIKGYGAFKLIRKFVRDM</sequence>
<proteinExistence type="predicted"/>
<accession>A0A8S2WDD8</accession>